<evidence type="ECO:0000256" key="8">
    <source>
        <dbReference type="ARBA" id="ARBA00022679"/>
    </source>
</evidence>
<evidence type="ECO:0000256" key="3">
    <source>
        <dbReference type="ARBA" id="ARBA00004496"/>
    </source>
</evidence>
<evidence type="ECO:0000256" key="14">
    <source>
        <dbReference type="ARBA" id="ARBA00030800"/>
    </source>
</evidence>
<dbReference type="EC" id="2.7.13.3" evidence="4"/>
<keyword evidence="15" id="KW-0175">Coiled coil</keyword>
<dbReference type="InterPro" id="IPR050482">
    <property type="entry name" value="Sensor_HK_TwoCompSys"/>
</dbReference>
<evidence type="ECO:0000256" key="10">
    <source>
        <dbReference type="ARBA" id="ARBA00023004"/>
    </source>
</evidence>
<comment type="catalytic activity">
    <reaction evidence="1">
        <text>ATP + protein L-histidine = ADP + protein N-phospho-L-histidine.</text>
        <dbReference type="EC" id="2.7.13.3"/>
    </reaction>
</comment>
<evidence type="ECO:0000256" key="2">
    <source>
        <dbReference type="ARBA" id="ARBA00001966"/>
    </source>
</evidence>
<keyword evidence="7" id="KW-0963">Cytoplasm</keyword>
<comment type="subcellular location">
    <subcellularLocation>
        <location evidence="3">Cytoplasm</location>
    </subcellularLocation>
</comment>
<dbReference type="PIRSF" id="PIRSF037434">
    <property type="entry name" value="STHK_ChrS"/>
    <property type="match status" value="1"/>
</dbReference>
<feature type="transmembrane region" description="Helical" evidence="17">
    <location>
        <begin position="114"/>
        <end position="142"/>
    </location>
</feature>
<dbReference type="Gene3D" id="3.30.565.10">
    <property type="entry name" value="Histidine kinase-like ATPase, C-terminal domain"/>
    <property type="match status" value="1"/>
</dbReference>
<feature type="transmembrane region" description="Helical" evidence="17">
    <location>
        <begin position="184"/>
        <end position="206"/>
    </location>
</feature>
<dbReference type="InterPro" id="IPR003594">
    <property type="entry name" value="HATPase_dom"/>
</dbReference>
<dbReference type="AlphaFoldDB" id="A0A060ZYP8"/>
<evidence type="ECO:0000256" key="17">
    <source>
        <dbReference type="SAM" id="Phobius"/>
    </source>
</evidence>
<evidence type="ECO:0000256" key="6">
    <source>
        <dbReference type="ARBA" id="ARBA00022485"/>
    </source>
</evidence>
<dbReference type="PRINTS" id="PR00344">
    <property type="entry name" value="BCTRLSENSOR"/>
</dbReference>
<feature type="transmembrane region" description="Helical" evidence="17">
    <location>
        <begin position="154"/>
        <end position="172"/>
    </location>
</feature>
<name>A0A060ZYP8_9ACTN</name>
<feature type="compositionally biased region" description="Gly residues" evidence="16">
    <location>
        <begin position="1"/>
        <end position="25"/>
    </location>
</feature>
<evidence type="ECO:0000256" key="15">
    <source>
        <dbReference type="SAM" id="Coils"/>
    </source>
</evidence>
<proteinExistence type="predicted"/>
<dbReference type="InterPro" id="IPR011712">
    <property type="entry name" value="Sig_transdc_His_kin_sub3_dim/P"/>
</dbReference>
<dbReference type="EMBL" id="LK022848">
    <property type="protein sequence ID" value="CDR08234.1"/>
    <property type="molecule type" value="Genomic_DNA"/>
</dbReference>
<evidence type="ECO:0000256" key="4">
    <source>
        <dbReference type="ARBA" id="ARBA00012438"/>
    </source>
</evidence>
<dbReference type="CDD" id="cd16917">
    <property type="entry name" value="HATPase_UhpB-NarQ-NarX-like"/>
    <property type="match status" value="1"/>
</dbReference>
<evidence type="ECO:0000256" key="13">
    <source>
        <dbReference type="ARBA" id="ARBA00024827"/>
    </source>
</evidence>
<dbReference type="InterPro" id="IPR004358">
    <property type="entry name" value="Sig_transdc_His_kin-like_C"/>
</dbReference>
<comment type="cofactor">
    <cofactor evidence="2">
        <name>[4Fe-4S] cluster</name>
        <dbReference type="ChEBI" id="CHEBI:49883"/>
    </cofactor>
</comment>
<keyword evidence="17" id="KW-0812">Transmembrane</keyword>
<feature type="coiled-coil region" evidence="15">
    <location>
        <begin position="205"/>
        <end position="232"/>
    </location>
</feature>
<reference evidence="19" key="1">
    <citation type="submission" date="2014-05" db="EMBL/GenBank/DDBJ databases">
        <authorList>
            <person name="Horn Fabian"/>
        </authorList>
    </citation>
    <scope>NUCLEOTIDE SEQUENCE</scope>
</reference>
<keyword evidence="17" id="KW-1133">Transmembrane helix</keyword>
<evidence type="ECO:0000256" key="7">
    <source>
        <dbReference type="ARBA" id="ARBA00022490"/>
    </source>
</evidence>
<comment type="function">
    <text evidence="13">Member of the two-component regulatory system NreB/NreC involved in the control of dissimilatory nitrate/nitrite reduction in response to oxygen. NreB functions as a direct oxygen sensor histidine kinase which is autophosphorylated, in the absence of oxygen, probably at the conserved histidine residue, and transfers its phosphate group probably to a conserved aspartate residue of NreC. NreB/NreC activates the expression of the nitrate (narGHJI) and nitrite (nir) reductase operons, as well as the putative nitrate transporter gene narT.</text>
</comment>
<evidence type="ECO:0000256" key="1">
    <source>
        <dbReference type="ARBA" id="ARBA00000085"/>
    </source>
</evidence>
<keyword evidence="17" id="KW-0472">Membrane</keyword>
<dbReference type="SMART" id="SM00387">
    <property type="entry name" value="HATPase_c"/>
    <property type="match status" value="1"/>
</dbReference>
<dbReference type="GO" id="GO:0051539">
    <property type="term" value="F:4 iron, 4 sulfur cluster binding"/>
    <property type="evidence" value="ECO:0007669"/>
    <property type="project" value="UniProtKB-KW"/>
</dbReference>
<feature type="transmembrane region" description="Helical" evidence="17">
    <location>
        <begin position="60"/>
        <end position="79"/>
    </location>
</feature>
<dbReference type="GO" id="GO:0016020">
    <property type="term" value="C:membrane"/>
    <property type="evidence" value="ECO:0007669"/>
    <property type="project" value="InterPro"/>
</dbReference>
<evidence type="ECO:0000256" key="5">
    <source>
        <dbReference type="ARBA" id="ARBA00017322"/>
    </source>
</evidence>
<dbReference type="Pfam" id="PF07730">
    <property type="entry name" value="HisKA_3"/>
    <property type="match status" value="1"/>
</dbReference>
<feature type="region of interest" description="Disordered" evidence="16">
    <location>
        <begin position="1"/>
        <end position="33"/>
    </location>
</feature>
<dbReference type="InterPro" id="IPR017205">
    <property type="entry name" value="Sig_transdc_His_kinase_ChrS"/>
</dbReference>
<protein>
    <recommendedName>
        <fullName evidence="5">Oxygen sensor histidine kinase NreB</fullName>
        <ecNumber evidence="4">2.7.13.3</ecNumber>
    </recommendedName>
    <alternativeName>
        <fullName evidence="14">Nitrogen regulation protein B</fullName>
    </alternativeName>
</protein>
<keyword evidence="9 19" id="KW-0418">Kinase</keyword>
<dbReference type="GO" id="GO:0046983">
    <property type="term" value="F:protein dimerization activity"/>
    <property type="evidence" value="ECO:0007669"/>
    <property type="project" value="InterPro"/>
</dbReference>
<dbReference type="HOGENOM" id="CLU_000445_20_15_11"/>
<feature type="domain" description="Histidine kinase/HSP90-like ATPase" evidence="18">
    <location>
        <begin position="344"/>
        <end position="435"/>
    </location>
</feature>
<evidence type="ECO:0000256" key="16">
    <source>
        <dbReference type="SAM" id="MobiDB-lite"/>
    </source>
</evidence>
<keyword evidence="8" id="KW-0808">Transferase</keyword>
<keyword evidence="6" id="KW-0479">Metal-binding</keyword>
<keyword evidence="6" id="KW-0004">4Fe-4S</keyword>
<keyword evidence="12" id="KW-0411">Iron-sulfur</keyword>
<dbReference type="Pfam" id="PF02518">
    <property type="entry name" value="HATPase_c"/>
    <property type="match status" value="1"/>
</dbReference>
<evidence type="ECO:0000256" key="12">
    <source>
        <dbReference type="ARBA" id="ARBA00023014"/>
    </source>
</evidence>
<dbReference type="PANTHER" id="PTHR24421">
    <property type="entry name" value="NITRATE/NITRITE SENSOR PROTEIN NARX-RELATED"/>
    <property type="match status" value="1"/>
</dbReference>
<dbReference type="GO" id="GO:0005737">
    <property type="term" value="C:cytoplasm"/>
    <property type="evidence" value="ECO:0007669"/>
    <property type="project" value="UniProtKB-SubCell"/>
</dbReference>
<keyword evidence="10" id="KW-0408">Iron</keyword>
<evidence type="ECO:0000256" key="9">
    <source>
        <dbReference type="ARBA" id="ARBA00022777"/>
    </source>
</evidence>
<dbReference type="PANTHER" id="PTHR24421:SF55">
    <property type="entry name" value="SENSOR HISTIDINE KINASE YDFH"/>
    <property type="match status" value="1"/>
</dbReference>
<gene>
    <name evidence="19" type="ORF">SIRAN4914</name>
</gene>
<feature type="transmembrane region" description="Helical" evidence="17">
    <location>
        <begin position="86"/>
        <end position="102"/>
    </location>
</feature>
<dbReference type="Gene3D" id="1.20.5.1930">
    <property type="match status" value="1"/>
</dbReference>
<accession>A0A060ZYP8</accession>
<dbReference type="SUPFAM" id="SSF55874">
    <property type="entry name" value="ATPase domain of HSP90 chaperone/DNA topoisomerase II/histidine kinase"/>
    <property type="match status" value="1"/>
</dbReference>
<dbReference type="InterPro" id="IPR036890">
    <property type="entry name" value="HATPase_C_sf"/>
</dbReference>
<keyword evidence="11" id="KW-0902">Two-component regulatory system</keyword>
<dbReference type="GO" id="GO:0000155">
    <property type="term" value="F:phosphorelay sensor kinase activity"/>
    <property type="evidence" value="ECO:0007669"/>
    <property type="project" value="InterPro"/>
</dbReference>
<evidence type="ECO:0000256" key="11">
    <source>
        <dbReference type="ARBA" id="ARBA00023012"/>
    </source>
</evidence>
<sequence length="439" mass="46164">MAVAGGGSGDGAGGGSGNRAGGGFGRHGRRTTGGRRTLIGMTALATPLADAFWATSLRRWNAVCWVLFGAMAVGLVTTVPASGSKYEALALLSCVVLCYAVLDRFPGNPVVRPRVYLSALVLALGGLAYLGSSYAALFMVTLPHYWMFGRTPRVSMGFLGLATGATLAGSLIRQGWTAEFFGETMVSTLIVVAVGVLIGLWAHSVVAQSSERARLIEELERTQAQLSEAHQRQGAADERERIARDIHDTLAQGFASIIVLAEAAQAGIHHDPATSAQQLRSIESTARENLAEARELVGSARQPGPGQVAGGSVAQTLRRTLDRFAEDTGLAVDADLADLECDQQTRIALLRCTQESLANVRKHARASMVGVVLARRPHGVELEITDDGTGFLVGESTGFGLDGMRKRLAELGGRLTVTSSVGDGTRILAMIPMAGEVEA</sequence>
<evidence type="ECO:0000313" key="19">
    <source>
        <dbReference type="EMBL" id="CDR08234.1"/>
    </source>
</evidence>
<organism evidence="19">
    <name type="scientific">Streptomyces iranensis</name>
    <dbReference type="NCBI Taxonomy" id="576784"/>
    <lineage>
        <taxon>Bacteria</taxon>
        <taxon>Bacillati</taxon>
        <taxon>Actinomycetota</taxon>
        <taxon>Actinomycetes</taxon>
        <taxon>Kitasatosporales</taxon>
        <taxon>Streptomycetaceae</taxon>
        <taxon>Streptomyces</taxon>
        <taxon>Streptomyces violaceusniger group</taxon>
    </lineage>
</organism>
<evidence type="ECO:0000259" key="18">
    <source>
        <dbReference type="SMART" id="SM00387"/>
    </source>
</evidence>